<dbReference type="EMBL" id="GL883025">
    <property type="protein sequence ID" value="EGG16116.1"/>
    <property type="molecule type" value="Genomic_DNA"/>
</dbReference>
<dbReference type="InterPro" id="IPR036322">
    <property type="entry name" value="WD40_repeat_dom_sf"/>
</dbReference>
<dbReference type="GO" id="GO:0016239">
    <property type="term" value="P:positive regulation of macroautophagy"/>
    <property type="evidence" value="ECO:0007669"/>
    <property type="project" value="TreeGrafter"/>
</dbReference>
<keyword evidence="3" id="KW-0677">Repeat</keyword>
<feature type="region of interest" description="Disordered" evidence="7">
    <location>
        <begin position="463"/>
        <end position="522"/>
    </location>
</feature>
<feature type="repeat" description="WD" evidence="6">
    <location>
        <begin position="115"/>
        <end position="157"/>
    </location>
</feature>
<dbReference type="RefSeq" id="XP_004352445.1">
    <property type="nucleotide sequence ID" value="XM_004352393.1"/>
</dbReference>
<evidence type="ECO:0000256" key="5">
    <source>
        <dbReference type="ARBA" id="ARBA00022833"/>
    </source>
</evidence>
<dbReference type="GO" id="GO:0005774">
    <property type="term" value="C:vacuolar membrane"/>
    <property type="evidence" value="ECO:0007669"/>
    <property type="project" value="TreeGrafter"/>
</dbReference>
<protein>
    <submittedName>
        <fullName evidence="8">WD40 repeat-containing protein</fullName>
    </submittedName>
</protein>
<dbReference type="SMART" id="SM00320">
    <property type="entry name" value="WD40"/>
    <property type="match status" value="7"/>
</dbReference>
<dbReference type="InterPro" id="IPR037590">
    <property type="entry name" value="WDR24"/>
</dbReference>
<accession>F4Q8L6</accession>
<organism evidence="8 9">
    <name type="scientific">Cavenderia fasciculata</name>
    <name type="common">Slime mold</name>
    <name type="synonym">Dictyostelium fasciculatum</name>
    <dbReference type="NCBI Taxonomy" id="261658"/>
    <lineage>
        <taxon>Eukaryota</taxon>
        <taxon>Amoebozoa</taxon>
        <taxon>Evosea</taxon>
        <taxon>Eumycetozoa</taxon>
        <taxon>Dictyostelia</taxon>
        <taxon>Acytosteliales</taxon>
        <taxon>Cavenderiaceae</taxon>
        <taxon>Cavenderia</taxon>
    </lineage>
</organism>
<dbReference type="Proteomes" id="UP000007797">
    <property type="component" value="Unassembled WGS sequence"/>
</dbReference>
<feature type="repeat" description="WD" evidence="6">
    <location>
        <begin position="203"/>
        <end position="245"/>
    </location>
</feature>
<dbReference type="KEGG" id="dfa:DFA_09788"/>
<dbReference type="PANTHER" id="PTHR46200:SF1">
    <property type="entry name" value="GATOR COMPLEX PROTEIN WDR24"/>
    <property type="match status" value="1"/>
</dbReference>
<dbReference type="OMA" id="EPMWLIS"/>
<dbReference type="OrthoDB" id="60955at2759"/>
<gene>
    <name evidence="8" type="primary">wdr24</name>
    <name evidence="8" type="ORF">DFA_09788</name>
</gene>
<dbReference type="GO" id="GO:0008270">
    <property type="term" value="F:zinc ion binding"/>
    <property type="evidence" value="ECO:0007669"/>
    <property type="project" value="UniProtKB-KW"/>
</dbReference>
<proteinExistence type="predicted"/>
<dbReference type="PROSITE" id="PS00678">
    <property type="entry name" value="WD_REPEATS_1"/>
    <property type="match status" value="1"/>
</dbReference>
<dbReference type="InterPro" id="IPR001680">
    <property type="entry name" value="WD40_rpt"/>
</dbReference>
<keyword evidence="2" id="KW-0479">Metal-binding</keyword>
<dbReference type="AlphaFoldDB" id="F4Q8L6"/>
<dbReference type="PANTHER" id="PTHR46200">
    <property type="entry name" value="GATOR COMPLEX PROTEIN WDR24"/>
    <property type="match status" value="1"/>
</dbReference>
<dbReference type="STRING" id="1054147.F4Q8L6"/>
<dbReference type="Pfam" id="PF00400">
    <property type="entry name" value="WD40"/>
    <property type="match status" value="2"/>
</dbReference>
<dbReference type="GO" id="GO:0061700">
    <property type="term" value="C:GATOR2 complex"/>
    <property type="evidence" value="ECO:0007669"/>
    <property type="project" value="TreeGrafter"/>
</dbReference>
<name>F4Q8L6_CACFS</name>
<keyword evidence="9" id="KW-1185">Reference proteome</keyword>
<reference evidence="9" key="1">
    <citation type="journal article" date="2011" name="Genome Res.">
        <title>Phylogeny-wide analysis of social amoeba genomes highlights ancient origins for complex intercellular communication.</title>
        <authorList>
            <person name="Heidel A.J."/>
            <person name="Lawal H.M."/>
            <person name="Felder M."/>
            <person name="Schilde C."/>
            <person name="Helps N.R."/>
            <person name="Tunggal B."/>
            <person name="Rivero F."/>
            <person name="John U."/>
            <person name="Schleicher M."/>
            <person name="Eichinger L."/>
            <person name="Platzer M."/>
            <person name="Noegel A.A."/>
            <person name="Schaap P."/>
            <person name="Gloeckner G."/>
        </authorList>
    </citation>
    <scope>NUCLEOTIDE SEQUENCE [LARGE SCALE GENOMIC DNA]</scope>
    <source>
        <strain evidence="9">SH3</strain>
    </source>
</reference>
<dbReference type="PROSITE" id="PS50082">
    <property type="entry name" value="WD_REPEATS_2"/>
    <property type="match status" value="2"/>
</dbReference>
<evidence type="ECO:0000256" key="6">
    <source>
        <dbReference type="PROSITE-ProRule" id="PRU00221"/>
    </source>
</evidence>
<evidence type="ECO:0000256" key="7">
    <source>
        <dbReference type="SAM" id="MobiDB-lite"/>
    </source>
</evidence>
<keyword evidence="5" id="KW-0862">Zinc</keyword>
<feature type="compositionally biased region" description="Basic and acidic residues" evidence="7">
    <location>
        <begin position="467"/>
        <end position="478"/>
    </location>
</feature>
<evidence type="ECO:0000256" key="1">
    <source>
        <dbReference type="ARBA" id="ARBA00022574"/>
    </source>
</evidence>
<feature type="compositionally biased region" description="Basic and acidic residues" evidence="7">
    <location>
        <begin position="498"/>
        <end position="508"/>
    </location>
</feature>
<dbReference type="InterPro" id="IPR015943">
    <property type="entry name" value="WD40/YVTN_repeat-like_dom_sf"/>
</dbReference>
<keyword evidence="1 6" id="KW-0853">WD repeat</keyword>
<dbReference type="GO" id="GO:1904263">
    <property type="term" value="P:positive regulation of TORC1 signaling"/>
    <property type="evidence" value="ECO:0007669"/>
    <property type="project" value="TreeGrafter"/>
</dbReference>
<dbReference type="GeneID" id="14867814"/>
<sequence>MKTSRLEERIPKAQGYLNMGSPCNAISASPDGTKLIVAGKDIVKIVSIENESAPKVLINLRAGKTQSLNYTGNDCCWHPSQVENYKSIIATAATNGAVVVWNITSEGARSVERVWTDHNRAVNKLAWHPEKSEQLLTGSQDATIKLSDIRDANPCKITFQPKSDVVRDVQFHPFNLNQFAAAFDNGTVQLWDIRKHTAAVEKITAHQGLVLSIEWHPEEKNIIASGGRDRAIRVWDITNGKPLSNISTISSVSRIKWRPGHKWQIASCSSIVDLQTHIWGVKRPFIPFASFREHRDVPTGLLWRDPQTLITCSKDNYLLVNNVSDAYQPYHHVRTTGIGWNVNNELATINDKINRNQNNEMIQLSAQFPSFFSTYMSGSQTPQVLGPTRERGILNIHSPFGKGELKMIDSSPFLFEFFAKNYRFRAMPFKELCSHNEQVALQVKQFYISKIWSLIKLYYDAPPPTKQDSKQGDQKKPPPELPQQHQIQVSQQPEPENQEPKKDEKELTMIDEGSPTQTPSIGLENDIFAEHDDPFQSFLSAEAVTPLAPLPSLLSNNNNNNNINNNNTIQSNEEKLQQKPQGGGEPQKQQQKQKQKQKEKKGQNEEQENSVQEKEYQQQEINNHNNGIDLLDRILENNRRFSNNNSNVDDFDIYVPNITRNNSNLSNLSTLPPFELPDFDIEPTIVSMLEHCIERGDIQTCVFVTLVLKNIQPIKMNDRTCVSKWLASYVELLHRHKLWNQSNEIIKYCEEASVSHLSQRNTTILVSCSCGKGILPGAIVCEKCGTVPSECSICKLPVKGAYDHQILGQSSSPNDCSVPIGLKTLHISSNREFIIERNDIGEQGKPSMLGPVLKLPLSLETFKITCNALVFDPEFIEFPPKLCEFWVALYSTSAINFSKCHPCIPRIYLSSILIVHQNLFSIGVKYLSLSNCNLDSHVLPDSITKLKLVKRGSVEHLFDRPGNIQKVELKSLWGGVISFTSSKPTTLEYEPKYLYFNFSDDGSSFKFDITSNPIIRDSDQPDNIKAFGYGYE</sequence>
<dbReference type="Gene3D" id="2.130.10.10">
    <property type="entry name" value="YVTN repeat-like/Quinoprotein amine dehydrogenase"/>
    <property type="match status" value="2"/>
</dbReference>
<feature type="compositionally biased region" description="Low complexity" evidence="7">
    <location>
        <begin position="483"/>
        <end position="492"/>
    </location>
</feature>
<dbReference type="SUPFAM" id="SSF50978">
    <property type="entry name" value="WD40 repeat-like"/>
    <property type="match status" value="1"/>
</dbReference>
<dbReference type="GO" id="GO:0005829">
    <property type="term" value="C:cytosol"/>
    <property type="evidence" value="ECO:0007669"/>
    <property type="project" value="TreeGrafter"/>
</dbReference>
<evidence type="ECO:0000256" key="4">
    <source>
        <dbReference type="ARBA" id="ARBA00022771"/>
    </source>
</evidence>
<keyword evidence="4" id="KW-0863">Zinc-finger</keyword>
<dbReference type="PROSITE" id="PS50294">
    <property type="entry name" value="WD_REPEATS_REGION"/>
    <property type="match status" value="1"/>
</dbReference>
<feature type="region of interest" description="Disordered" evidence="7">
    <location>
        <begin position="574"/>
        <end position="618"/>
    </location>
</feature>
<dbReference type="InterPro" id="IPR019775">
    <property type="entry name" value="WD40_repeat_CS"/>
</dbReference>
<evidence type="ECO:0000256" key="3">
    <source>
        <dbReference type="ARBA" id="ARBA00022737"/>
    </source>
</evidence>
<evidence type="ECO:0000256" key="2">
    <source>
        <dbReference type="ARBA" id="ARBA00022723"/>
    </source>
</evidence>
<evidence type="ECO:0000313" key="9">
    <source>
        <dbReference type="Proteomes" id="UP000007797"/>
    </source>
</evidence>
<evidence type="ECO:0000313" key="8">
    <source>
        <dbReference type="EMBL" id="EGG16116.1"/>
    </source>
</evidence>